<name>A0AAD5SFX5_9FUNG</name>
<reference evidence="6" key="1">
    <citation type="submission" date="2020-05" db="EMBL/GenBank/DDBJ databases">
        <title>Phylogenomic resolution of chytrid fungi.</title>
        <authorList>
            <person name="Stajich J.E."/>
            <person name="Amses K."/>
            <person name="Simmons R."/>
            <person name="Seto K."/>
            <person name="Myers J."/>
            <person name="Bonds A."/>
            <person name="Quandt C.A."/>
            <person name="Barry K."/>
            <person name="Liu P."/>
            <person name="Grigoriev I."/>
            <person name="Longcore J.E."/>
            <person name="James T.Y."/>
        </authorList>
    </citation>
    <scope>NUCLEOTIDE SEQUENCE</scope>
    <source>
        <strain evidence="6">JEL0318</strain>
    </source>
</reference>
<gene>
    <name evidence="6" type="ORF">HK097_003454</name>
</gene>
<dbReference type="SUPFAM" id="SSF52540">
    <property type="entry name" value="P-loop containing nucleoside triphosphate hydrolases"/>
    <property type="match status" value="1"/>
</dbReference>
<dbReference type="Gene3D" id="1.20.1500.20">
    <property type="match status" value="1"/>
</dbReference>
<dbReference type="FunFam" id="1.10.3380.30:FF:000001">
    <property type="entry name" value="Ski2 ATP-dependent RNA helicase"/>
    <property type="match status" value="1"/>
</dbReference>
<dbReference type="EMBL" id="JADGJD010000181">
    <property type="protein sequence ID" value="KAJ3053769.1"/>
    <property type="molecule type" value="Genomic_DNA"/>
</dbReference>
<dbReference type="InterPro" id="IPR048392">
    <property type="entry name" value="MTR4-like_stalk"/>
</dbReference>
<dbReference type="InterPro" id="IPR025696">
    <property type="entry name" value="Beta-barrel_MTR4"/>
</dbReference>
<evidence type="ECO:0000256" key="3">
    <source>
        <dbReference type="ARBA" id="ARBA00022806"/>
    </source>
</evidence>
<sequence length="553" mass="62353">EYTQMSGRAGRRGLDDTGVVIIACNDDIPDQATLSKMMLGVPTKLESQFRLTYNMILNLLRVEALKVEEMIKRSFSENLAQKALPEHQIKFQESSKVLQSLQKLNCAICGPDIHHYYDTSARIVLLNHELRERIVKSPVGNKALSQGRIVVVNSSFYRNTVGVILRSGGSSSRTLAPARASSAAAVKKEADDDRIYSILLLVEKRQPGAKIAENTDMAPLPVTSVSLPPPNKIDHEIITLPYTDIAVITRMQIKIDAEAILDTRDSGEITKTTQQLQRLGQEMQDEGKIPENDWSKMRELDFQERYREKETLLGQLGSFQCVRCPDLDEHYGLVHNERLLQQQVADLAHTISDQNLELLPDYHQRIEVLKRLRFIDENTAVQIKGRVACEINTADELVLTELILENFLADYEPAEIVALLSCFVFQEKSTSEPVLTPKLEKGVHIIKDIAMRVAETQYECGLDVRREDALAGLKFGLVEVVYEWARGLPFKHITDLTDVLEGSIVRCIVRLDETCREVRGAARTIGDASLYRKMEEASESIKRDIVFAASLYF</sequence>
<dbReference type="SMART" id="SM01142">
    <property type="entry name" value="DSHCT"/>
    <property type="match status" value="1"/>
</dbReference>
<keyword evidence="3" id="KW-0347">Helicase</keyword>
<dbReference type="GO" id="GO:0016787">
    <property type="term" value="F:hydrolase activity"/>
    <property type="evidence" value="ECO:0007669"/>
    <property type="project" value="UniProtKB-KW"/>
</dbReference>
<feature type="non-terminal residue" evidence="6">
    <location>
        <position position="553"/>
    </location>
</feature>
<keyword evidence="1" id="KW-0547">Nucleotide-binding</keyword>
<keyword evidence="7" id="KW-1185">Reference proteome</keyword>
<feature type="domain" description="ATP-dependent RNA helicase Ski2/MTR4 C-terminal" evidence="5">
    <location>
        <begin position="376"/>
        <end position="553"/>
    </location>
</feature>
<evidence type="ECO:0000256" key="2">
    <source>
        <dbReference type="ARBA" id="ARBA00022801"/>
    </source>
</evidence>
<keyword evidence="2" id="KW-0378">Hydrolase</keyword>
<evidence type="ECO:0000256" key="1">
    <source>
        <dbReference type="ARBA" id="ARBA00022741"/>
    </source>
</evidence>
<comment type="caution">
    <text evidence="6">The sequence shown here is derived from an EMBL/GenBank/DDBJ whole genome shotgun (WGS) entry which is preliminary data.</text>
</comment>
<dbReference type="InterPro" id="IPR027417">
    <property type="entry name" value="P-loop_NTPase"/>
</dbReference>
<evidence type="ECO:0000259" key="5">
    <source>
        <dbReference type="SMART" id="SM01142"/>
    </source>
</evidence>
<accession>A0AAD5SFX5</accession>
<dbReference type="InterPro" id="IPR050699">
    <property type="entry name" value="RNA-DNA_Helicase"/>
</dbReference>
<dbReference type="InterPro" id="IPR012961">
    <property type="entry name" value="Ski2/MTR4_C"/>
</dbReference>
<dbReference type="Pfam" id="PF13234">
    <property type="entry name" value="MTR4_beta-barrel"/>
    <property type="match status" value="1"/>
</dbReference>
<dbReference type="GO" id="GO:0055087">
    <property type="term" value="C:Ski complex"/>
    <property type="evidence" value="ECO:0007669"/>
    <property type="project" value="TreeGrafter"/>
</dbReference>
<keyword evidence="4" id="KW-0067">ATP-binding</keyword>
<evidence type="ECO:0000256" key="4">
    <source>
        <dbReference type="ARBA" id="ARBA00022840"/>
    </source>
</evidence>
<dbReference type="Proteomes" id="UP001212841">
    <property type="component" value="Unassembled WGS sequence"/>
</dbReference>
<dbReference type="GO" id="GO:0005524">
    <property type="term" value="F:ATP binding"/>
    <property type="evidence" value="ECO:0007669"/>
    <property type="project" value="UniProtKB-KW"/>
</dbReference>
<evidence type="ECO:0000313" key="6">
    <source>
        <dbReference type="EMBL" id="KAJ3053769.1"/>
    </source>
</evidence>
<protein>
    <recommendedName>
        <fullName evidence="5">ATP-dependent RNA helicase Ski2/MTR4 C-terminal domain-containing protein</fullName>
    </recommendedName>
</protein>
<dbReference type="AlphaFoldDB" id="A0AAD5SFX5"/>
<dbReference type="PANTHER" id="PTHR12131:SF1">
    <property type="entry name" value="ATP-DEPENDENT RNA HELICASE SUPV3L1, MITOCHONDRIAL-RELATED"/>
    <property type="match status" value="1"/>
</dbReference>
<dbReference type="Gene3D" id="1.10.3380.30">
    <property type="match status" value="1"/>
</dbReference>
<dbReference type="GO" id="GO:0004386">
    <property type="term" value="F:helicase activity"/>
    <property type="evidence" value="ECO:0007669"/>
    <property type="project" value="UniProtKB-KW"/>
</dbReference>
<evidence type="ECO:0000313" key="7">
    <source>
        <dbReference type="Proteomes" id="UP001212841"/>
    </source>
</evidence>
<proteinExistence type="predicted"/>
<dbReference type="Pfam" id="PF08148">
    <property type="entry name" value="DSHCT"/>
    <property type="match status" value="1"/>
</dbReference>
<dbReference type="Gene3D" id="3.40.50.300">
    <property type="entry name" value="P-loop containing nucleotide triphosphate hydrolases"/>
    <property type="match status" value="1"/>
</dbReference>
<organism evidence="6 7">
    <name type="scientific">Rhizophlyctis rosea</name>
    <dbReference type="NCBI Taxonomy" id="64517"/>
    <lineage>
        <taxon>Eukaryota</taxon>
        <taxon>Fungi</taxon>
        <taxon>Fungi incertae sedis</taxon>
        <taxon>Chytridiomycota</taxon>
        <taxon>Chytridiomycota incertae sedis</taxon>
        <taxon>Chytridiomycetes</taxon>
        <taxon>Rhizophlyctidales</taxon>
        <taxon>Rhizophlyctidaceae</taxon>
        <taxon>Rhizophlyctis</taxon>
    </lineage>
</organism>
<dbReference type="PANTHER" id="PTHR12131">
    <property type="entry name" value="ATP-DEPENDENT RNA AND DNA HELICASE"/>
    <property type="match status" value="1"/>
</dbReference>
<dbReference type="Pfam" id="PF21408">
    <property type="entry name" value="MTR4-like_stalk"/>
    <property type="match status" value="1"/>
</dbReference>
<dbReference type="GO" id="GO:0070478">
    <property type="term" value="P:nuclear-transcribed mRNA catabolic process, 3'-5' exonucleolytic nonsense-mediated decay"/>
    <property type="evidence" value="ECO:0007669"/>
    <property type="project" value="TreeGrafter"/>
</dbReference>